<reference evidence="2" key="1">
    <citation type="submission" date="2015-06" db="EMBL/GenBank/DDBJ databases">
        <title>Expansion of signal transduction pathways in fungi by whole-genome duplication.</title>
        <authorList>
            <consortium name="DOE Joint Genome Institute"/>
            <person name="Corrochano L.M."/>
            <person name="Kuo A."/>
            <person name="Marcet-Houben M."/>
            <person name="Polaino S."/>
            <person name="Salamov A."/>
            <person name="Villalobos J.M."/>
            <person name="Alvarez M.I."/>
            <person name="Avalos J."/>
            <person name="Benito E.P."/>
            <person name="Benoit I."/>
            <person name="Burger G."/>
            <person name="Camino L.P."/>
            <person name="Canovas D."/>
            <person name="Cerda-Olmedo E."/>
            <person name="Cheng J.-F."/>
            <person name="Dominguez A."/>
            <person name="Elias M."/>
            <person name="Eslava A.P."/>
            <person name="Glaser F."/>
            <person name="Grimwood J."/>
            <person name="Gutierrez G."/>
            <person name="Heitman J."/>
            <person name="Henrissat B."/>
            <person name="Iturriaga E.A."/>
            <person name="Lang B.F."/>
            <person name="Lavin J.L."/>
            <person name="Lee S."/>
            <person name="Li W."/>
            <person name="Lindquist E."/>
            <person name="Lopez-Garcia S."/>
            <person name="Luque E.M."/>
            <person name="Marcos A.T."/>
            <person name="Martin J."/>
            <person name="McCluskey K."/>
            <person name="Medina H.R."/>
            <person name="Miralles-Duran A."/>
            <person name="Miyazaki A."/>
            <person name="Munoz-Torres E."/>
            <person name="Oguiza J.A."/>
            <person name="Ohm R."/>
            <person name="Olmedo M."/>
            <person name="Orejas M."/>
            <person name="Ortiz-Castellanos L."/>
            <person name="Pisabarro A.G."/>
            <person name="Rodriguez-Romero J."/>
            <person name="Ruiz-Herrera J."/>
            <person name="Ruiz-Vazquez R."/>
            <person name="Sanz C."/>
            <person name="Schackwitz W."/>
            <person name="Schmutz J."/>
            <person name="Shahriari M."/>
            <person name="Shelest E."/>
            <person name="Silva-Franco F."/>
            <person name="Soanes D."/>
            <person name="Syed K."/>
            <person name="Tagua V.G."/>
            <person name="Talbot N.J."/>
            <person name="Thon M."/>
            <person name="De vries R.P."/>
            <person name="Wiebenga A."/>
            <person name="Yadav J.S."/>
            <person name="Braun E.L."/>
            <person name="Baker S."/>
            <person name="Garre V."/>
            <person name="Horwitz B."/>
            <person name="Torres-Martinez S."/>
            <person name="Idnurm A."/>
            <person name="Herrera-Estrella A."/>
            <person name="Gabaldon T."/>
            <person name="Grigoriev I.V."/>
        </authorList>
    </citation>
    <scope>NUCLEOTIDE SEQUENCE [LARGE SCALE GENOMIC DNA]</scope>
    <source>
        <strain evidence="2">NRRL 1555(-)</strain>
    </source>
</reference>
<protein>
    <submittedName>
        <fullName evidence="1">Uncharacterized protein</fullName>
    </submittedName>
</protein>
<sequence>MGSKYPTVAIYTIDWLYTYLGPFNSKIYELRTGRLSKKEADIALEYYQIFRYNNSNQLLQYSRLYGIDYQYICNKCELDKRYGELRFGKVEFDPVVLYPLYHGPFL</sequence>
<gene>
    <name evidence="1" type="ORF">PHYBLDRAFT_157149</name>
</gene>
<dbReference type="VEuPathDB" id="FungiDB:PHYBLDRAFT_157149"/>
<name>A0A163BGY3_PHYB8</name>
<evidence type="ECO:0000313" key="2">
    <source>
        <dbReference type="Proteomes" id="UP000077315"/>
    </source>
</evidence>
<dbReference type="InParanoid" id="A0A163BGY3"/>
<dbReference type="EMBL" id="KV440971">
    <property type="protein sequence ID" value="OAD81521.1"/>
    <property type="molecule type" value="Genomic_DNA"/>
</dbReference>
<keyword evidence="2" id="KW-1185">Reference proteome</keyword>
<proteinExistence type="predicted"/>
<dbReference type="Proteomes" id="UP000077315">
    <property type="component" value="Unassembled WGS sequence"/>
</dbReference>
<dbReference type="RefSeq" id="XP_018299561.1">
    <property type="nucleotide sequence ID" value="XM_018433574.1"/>
</dbReference>
<organism evidence="1 2">
    <name type="scientific">Phycomyces blakesleeanus (strain ATCC 8743b / DSM 1359 / FGSC 10004 / NBRC 33097 / NRRL 1555)</name>
    <dbReference type="NCBI Taxonomy" id="763407"/>
    <lineage>
        <taxon>Eukaryota</taxon>
        <taxon>Fungi</taxon>
        <taxon>Fungi incertae sedis</taxon>
        <taxon>Mucoromycota</taxon>
        <taxon>Mucoromycotina</taxon>
        <taxon>Mucoromycetes</taxon>
        <taxon>Mucorales</taxon>
        <taxon>Phycomycetaceae</taxon>
        <taxon>Phycomyces</taxon>
    </lineage>
</organism>
<dbReference type="GeneID" id="28994480"/>
<accession>A0A163BGY3</accession>
<evidence type="ECO:0000313" key="1">
    <source>
        <dbReference type="EMBL" id="OAD81521.1"/>
    </source>
</evidence>
<dbReference type="AlphaFoldDB" id="A0A163BGY3"/>